<feature type="region of interest" description="Disordered" evidence="1">
    <location>
        <begin position="205"/>
        <end position="237"/>
    </location>
</feature>
<dbReference type="Proteomes" id="UP001221142">
    <property type="component" value="Unassembled WGS sequence"/>
</dbReference>
<dbReference type="AlphaFoldDB" id="A0AAD7B6P3"/>
<accession>A0AAD7B6P3</accession>
<sequence length="1053" mass="118107">MDSEHALRVHARQLLLNYALNYLTADYIQLTEQAVLDLDNQYLTTIPTTDPNSLILPTDPYETLTRIHGLGSLEAFQERFQSTPDAIQCIKKLLKPEKPKSDRVFLQESNFESCSPVWRPMSPILTSHARRETPKPGSNNFFQSLPASHPEFLTSQSIKPIENEPVIQPLVKPDLVLNCSWQLHQKEHDAVRSLLNSAVMIRGHKNRHLDLDPSARPDSPPIPPKSRPEPPFMPIFPRRQRVRGGVREADPPPSGLKGVASLPAVILPPVKVEEIEPELYKQNMVIVNGWHAYHSSPSPTPPSSQESDQIDELFRSTPDTTPPPVYPTKMELPQIPRVRRIGGVRKKTSPIGHGKDFGSFITPLVQKAPVWAPLSTEPATSMLGQPDSPSTVIKREELDHDIEQLYGHQRKNPGDFIRNEKLDTNEQLLFDIPALPPPNEHAPNALFLPLNLANFVQPLKAKGQAAHATHQFLKKAKGIPSLNVELSWVPVAAKTRIPSHSEVLKVTDLFDADAADLVTEIVILLERIPAMLDSAERETCYIKMWPEDDMPVEPFPLIAPCHIALSRKERRRAAGLADEVEEDDIDSDDSLEDPLFDVRGTKRPRLAQDEFFDDSGVSFEPFDLAQDMLTGYIDPHDVDKENIPPFTQVYERGDFEQLNPDDVSRSPFASQMDYAMQECQDFEILSFDSAQPTQLAAPPTDYSDETYSQMFEPHPTAIVNDSAVVTKPPSLALEPDMATHSLGISEFAKLRAKKVSGPVPEKPLIPQDTPQEPSHDIPDNIYDRNTLRLPSSRNPPQTLHRYMVSMDLVQKQALVRILRSRACAVDLIERNSLDGVDIILDPHTAIIFTNLLTLPSECADLVTRVCQQSWLYSRLLVIFDAYPAARSYQPRTGSSNAASELFAYSPPVLKALGKLRRDVGIQEACEAKRRDCVVQYAFADTVEEAAMVTRYFGDLAEASDESHALWGDRAWLDDDVPEGEQDLAAADGMNRFAAFVILCQIDLEEFLDLNPEERVNKFGGFVGLERMLLLNQVIERRLRAMEPSDFDVGMMES</sequence>
<organism evidence="2 3">
    <name type="scientific">Roridomyces roridus</name>
    <dbReference type="NCBI Taxonomy" id="1738132"/>
    <lineage>
        <taxon>Eukaryota</taxon>
        <taxon>Fungi</taxon>
        <taxon>Dikarya</taxon>
        <taxon>Basidiomycota</taxon>
        <taxon>Agaricomycotina</taxon>
        <taxon>Agaricomycetes</taxon>
        <taxon>Agaricomycetidae</taxon>
        <taxon>Agaricales</taxon>
        <taxon>Marasmiineae</taxon>
        <taxon>Mycenaceae</taxon>
        <taxon>Roridomyces</taxon>
    </lineage>
</organism>
<dbReference type="EMBL" id="JARKIF010000032">
    <property type="protein sequence ID" value="KAJ7611582.1"/>
    <property type="molecule type" value="Genomic_DNA"/>
</dbReference>
<comment type="caution">
    <text evidence="2">The sequence shown here is derived from an EMBL/GenBank/DDBJ whole genome shotgun (WGS) entry which is preliminary data.</text>
</comment>
<evidence type="ECO:0000313" key="2">
    <source>
        <dbReference type="EMBL" id="KAJ7611582.1"/>
    </source>
</evidence>
<evidence type="ECO:0000313" key="3">
    <source>
        <dbReference type="Proteomes" id="UP001221142"/>
    </source>
</evidence>
<reference evidence="2" key="1">
    <citation type="submission" date="2023-03" db="EMBL/GenBank/DDBJ databases">
        <title>Massive genome expansion in bonnet fungi (Mycena s.s.) driven by repeated elements and novel gene families across ecological guilds.</title>
        <authorList>
            <consortium name="Lawrence Berkeley National Laboratory"/>
            <person name="Harder C.B."/>
            <person name="Miyauchi S."/>
            <person name="Viragh M."/>
            <person name="Kuo A."/>
            <person name="Thoen E."/>
            <person name="Andreopoulos B."/>
            <person name="Lu D."/>
            <person name="Skrede I."/>
            <person name="Drula E."/>
            <person name="Henrissat B."/>
            <person name="Morin E."/>
            <person name="Kohler A."/>
            <person name="Barry K."/>
            <person name="LaButti K."/>
            <person name="Morin E."/>
            <person name="Salamov A."/>
            <person name="Lipzen A."/>
            <person name="Mereny Z."/>
            <person name="Hegedus B."/>
            <person name="Baldrian P."/>
            <person name="Stursova M."/>
            <person name="Weitz H."/>
            <person name="Taylor A."/>
            <person name="Grigoriev I.V."/>
            <person name="Nagy L.G."/>
            <person name="Martin F."/>
            <person name="Kauserud H."/>
        </authorList>
    </citation>
    <scope>NUCLEOTIDE SEQUENCE</scope>
    <source>
        <strain evidence="2">9284</strain>
    </source>
</reference>
<gene>
    <name evidence="2" type="ORF">FB45DRAFT_940310</name>
</gene>
<proteinExistence type="predicted"/>
<protein>
    <submittedName>
        <fullName evidence="2">Uncharacterized protein</fullName>
    </submittedName>
</protein>
<keyword evidence="3" id="KW-1185">Reference proteome</keyword>
<feature type="compositionally biased region" description="Pro residues" evidence="1">
    <location>
        <begin position="218"/>
        <end position="234"/>
    </location>
</feature>
<evidence type="ECO:0000256" key="1">
    <source>
        <dbReference type="SAM" id="MobiDB-lite"/>
    </source>
</evidence>
<name>A0AAD7B6P3_9AGAR</name>